<dbReference type="SUPFAM" id="SSF81606">
    <property type="entry name" value="PP2C-like"/>
    <property type="match status" value="1"/>
</dbReference>
<organism evidence="2 3">
    <name type="scientific">Bimuria novae-zelandiae CBS 107.79</name>
    <dbReference type="NCBI Taxonomy" id="1447943"/>
    <lineage>
        <taxon>Eukaryota</taxon>
        <taxon>Fungi</taxon>
        <taxon>Dikarya</taxon>
        <taxon>Ascomycota</taxon>
        <taxon>Pezizomycotina</taxon>
        <taxon>Dothideomycetes</taxon>
        <taxon>Pleosporomycetidae</taxon>
        <taxon>Pleosporales</taxon>
        <taxon>Massarineae</taxon>
        <taxon>Didymosphaeriaceae</taxon>
        <taxon>Bimuria</taxon>
    </lineage>
</organism>
<dbReference type="PANTHER" id="PTHR13832">
    <property type="entry name" value="PROTEIN PHOSPHATASE 2C"/>
    <property type="match status" value="1"/>
</dbReference>
<dbReference type="Proteomes" id="UP000800036">
    <property type="component" value="Unassembled WGS sequence"/>
</dbReference>
<dbReference type="Gene3D" id="3.60.40.10">
    <property type="entry name" value="PPM-type phosphatase domain"/>
    <property type="match status" value="1"/>
</dbReference>
<name>A0A6A5VBZ7_9PLEO</name>
<dbReference type="PROSITE" id="PS51746">
    <property type="entry name" value="PPM_2"/>
    <property type="match status" value="1"/>
</dbReference>
<evidence type="ECO:0000259" key="1">
    <source>
        <dbReference type="PROSITE" id="PS51746"/>
    </source>
</evidence>
<dbReference type="PANTHER" id="PTHR13832:SF792">
    <property type="entry name" value="GM14286P"/>
    <property type="match status" value="1"/>
</dbReference>
<evidence type="ECO:0000313" key="2">
    <source>
        <dbReference type="EMBL" id="KAF1974220.1"/>
    </source>
</evidence>
<dbReference type="AlphaFoldDB" id="A0A6A5VBZ7"/>
<dbReference type="GO" id="GO:0004741">
    <property type="term" value="F:[pyruvate dehydrogenase (acetyl-transferring)]-phosphatase activity"/>
    <property type="evidence" value="ECO:0007669"/>
    <property type="project" value="TreeGrafter"/>
</dbReference>
<dbReference type="GO" id="GO:0005739">
    <property type="term" value="C:mitochondrion"/>
    <property type="evidence" value="ECO:0007669"/>
    <property type="project" value="TreeGrafter"/>
</dbReference>
<gene>
    <name evidence="2" type="ORF">BU23DRAFT_532210</name>
</gene>
<accession>A0A6A5VBZ7</accession>
<dbReference type="SMART" id="SM00332">
    <property type="entry name" value="PP2Cc"/>
    <property type="match status" value="1"/>
</dbReference>
<reference evidence="2" key="1">
    <citation type="journal article" date="2020" name="Stud. Mycol.">
        <title>101 Dothideomycetes genomes: a test case for predicting lifestyles and emergence of pathogens.</title>
        <authorList>
            <person name="Haridas S."/>
            <person name="Albert R."/>
            <person name="Binder M."/>
            <person name="Bloem J."/>
            <person name="Labutti K."/>
            <person name="Salamov A."/>
            <person name="Andreopoulos B."/>
            <person name="Baker S."/>
            <person name="Barry K."/>
            <person name="Bills G."/>
            <person name="Bluhm B."/>
            <person name="Cannon C."/>
            <person name="Castanera R."/>
            <person name="Culley D."/>
            <person name="Daum C."/>
            <person name="Ezra D."/>
            <person name="Gonzalez J."/>
            <person name="Henrissat B."/>
            <person name="Kuo A."/>
            <person name="Liang C."/>
            <person name="Lipzen A."/>
            <person name="Lutzoni F."/>
            <person name="Magnuson J."/>
            <person name="Mondo S."/>
            <person name="Nolan M."/>
            <person name="Ohm R."/>
            <person name="Pangilinan J."/>
            <person name="Park H.-J."/>
            <person name="Ramirez L."/>
            <person name="Alfaro M."/>
            <person name="Sun H."/>
            <person name="Tritt A."/>
            <person name="Yoshinaga Y."/>
            <person name="Zwiers L.-H."/>
            <person name="Turgeon B."/>
            <person name="Goodwin S."/>
            <person name="Spatafora J."/>
            <person name="Crous P."/>
            <person name="Grigoriev I."/>
        </authorList>
    </citation>
    <scope>NUCLEOTIDE SEQUENCE</scope>
    <source>
        <strain evidence="2">CBS 107.79</strain>
    </source>
</reference>
<protein>
    <submittedName>
        <fullName evidence="2">Protein serine/threonine phosphatase 2C</fullName>
    </submittedName>
</protein>
<proteinExistence type="predicted"/>
<evidence type="ECO:0000313" key="3">
    <source>
        <dbReference type="Proteomes" id="UP000800036"/>
    </source>
</evidence>
<dbReference type="Pfam" id="PF00481">
    <property type="entry name" value="PP2C"/>
    <property type="match status" value="1"/>
</dbReference>
<dbReference type="EMBL" id="ML976676">
    <property type="protein sequence ID" value="KAF1974220.1"/>
    <property type="molecule type" value="Genomic_DNA"/>
</dbReference>
<sequence length="587" mass="65434">MLQTRWGGFAARIRARNACSTSRTRNAASGFHTYPGLRAPAAPQRVQITKSRVSTLLCKPTAAPETSPALLSINGPIHHSAFPTKTAIFLVILGVAAYYLVEVTEEGWVDRVLASFNGDPAATPLHFYKRIHEVDHWIEQHIPDPSMPLKDPEVLRQISEQFPKIVFGWEIEEEDSREFDIPITHGIRFRSNEPCEDYYAVGTAPGLGSKPWNYWSVFDGHAGRHTAYTLQWTLHPHLSRALSSLSPTSTSSEIHSTIKDVFLKIDDGIMSRAKTAANWFPAANAAAVTALTPAFSGSCALLAAFDPEQSKLRVACVGDSRAVLGRWDPLERKYVAQPLSIDQTGFNESEVTRIQEAHPGEDDILDAKSGRLMGLAVTRAFGDHRWKWDNDFIKQLQAKFWGTAPRPQSKTPPYLTAEPEITETEIVRADPKDKSTRSDFMIMASDGLWDHISSEHAVECVERWLEAKERGKGKVTQDPKLQQPAFLPNVSLDQGLEYDAETGEQVSWKAEPQYFAIEDDNAAVCLARNAMGGTRRGLFLGLLSIPGPLSRYAVDDTTVMVVFFDHVAEDKKKNKPEGEKKSAWWPW</sequence>
<dbReference type="InterPro" id="IPR036457">
    <property type="entry name" value="PPM-type-like_dom_sf"/>
</dbReference>
<feature type="domain" description="PPM-type phosphatase" evidence="1">
    <location>
        <begin position="198"/>
        <end position="564"/>
    </location>
</feature>
<dbReference type="InterPro" id="IPR001932">
    <property type="entry name" value="PPM-type_phosphatase-like_dom"/>
</dbReference>
<dbReference type="CDD" id="cd00143">
    <property type="entry name" value="PP2Cc"/>
    <property type="match status" value="1"/>
</dbReference>
<dbReference type="OrthoDB" id="420076at2759"/>
<keyword evidence="3" id="KW-1185">Reference proteome</keyword>
<dbReference type="InterPro" id="IPR015655">
    <property type="entry name" value="PP2C"/>
</dbReference>